<accession>A0A6H2DQS0</accession>
<organism evidence="2 3">
    <name type="scientific">Parasphingorhabdus halotolerans</name>
    <dbReference type="NCBI Taxonomy" id="2725558"/>
    <lineage>
        <taxon>Bacteria</taxon>
        <taxon>Pseudomonadati</taxon>
        <taxon>Pseudomonadota</taxon>
        <taxon>Alphaproteobacteria</taxon>
        <taxon>Sphingomonadales</taxon>
        <taxon>Sphingomonadaceae</taxon>
        <taxon>Parasphingorhabdus</taxon>
    </lineage>
</organism>
<dbReference type="GO" id="GO:0016706">
    <property type="term" value="F:2-oxoglutarate-dependent dioxygenase activity"/>
    <property type="evidence" value="ECO:0007669"/>
    <property type="project" value="UniProtKB-ARBA"/>
</dbReference>
<dbReference type="EMBL" id="CP051217">
    <property type="protein sequence ID" value="QJB70111.1"/>
    <property type="molecule type" value="Genomic_DNA"/>
</dbReference>
<dbReference type="GO" id="GO:0005506">
    <property type="term" value="F:iron ion binding"/>
    <property type="evidence" value="ECO:0007669"/>
    <property type="project" value="UniProtKB-ARBA"/>
</dbReference>
<dbReference type="InterPro" id="IPR008775">
    <property type="entry name" value="Phytyl_CoA_dOase-like"/>
</dbReference>
<dbReference type="KEGG" id="phao:HF685_13105"/>
<name>A0A6H2DQS0_9SPHN</name>
<evidence type="ECO:0000256" key="1">
    <source>
        <dbReference type="ARBA" id="ARBA00001954"/>
    </source>
</evidence>
<reference evidence="2 3" key="1">
    <citation type="submission" date="2020-04" db="EMBL/GenBank/DDBJ databases">
        <title>Genome sequence for Sphingorhabdus sp. strain M1.</title>
        <authorList>
            <person name="Park S.-J."/>
        </authorList>
    </citation>
    <scope>NUCLEOTIDE SEQUENCE [LARGE SCALE GENOMIC DNA]</scope>
    <source>
        <strain evidence="2 3">JK6</strain>
    </source>
</reference>
<dbReference type="Pfam" id="PF05721">
    <property type="entry name" value="PhyH"/>
    <property type="match status" value="1"/>
</dbReference>
<dbReference type="AlphaFoldDB" id="A0A6H2DQS0"/>
<sequence>MMLEQTIDMALAALEPWLGGRTFDQCWDEYETNGYVIFPAIMTSEEVARQRAALQPWIDADVRGRNVFEGTESNRIYAMLSKDPIFADLITHPLQLAFAEKELGKSCLLSACLAINLHPGETVQPWHMDDEHCRQKMPRKALGVSTFWTIDAMTEDNGATEILPGSHAWGDEKPVGANALSDFFNADDYAHKDDPGYHPDAIKAVMPAGSLMIAKGNLWHRGGANKSGQSRLIVTPQYCPGWMRPLETMLLAVPPEKAAKLPSRVQELLGYSIHEPFMGYVDGMHPRRALHS</sequence>
<evidence type="ECO:0000313" key="3">
    <source>
        <dbReference type="Proteomes" id="UP000501600"/>
    </source>
</evidence>
<dbReference type="RefSeq" id="WP_168820378.1">
    <property type="nucleotide sequence ID" value="NZ_CP051217.1"/>
</dbReference>
<keyword evidence="2" id="KW-0223">Dioxygenase</keyword>
<comment type="cofactor">
    <cofactor evidence="1">
        <name>Fe(2+)</name>
        <dbReference type="ChEBI" id="CHEBI:29033"/>
    </cofactor>
</comment>
<protein>
    <submittedName>
        <fullName evidence="2">Phytanoyl-CoA dioxygenase family protein</fullName>
    </submittedName>
</protein>
<dbReference type="PANTHER" id="PTHR20883:SF48">
    <property type="entry name" value="ECTOINE DIOXYGENASE"/>
    <property type="match status" value="1"/>
</dbReference>
<evidence type="ECO:0000313" key="2">
    <source>
        <dbReference type="EMBL" id="QJB70111.1"/>
    </source>
</evidence>
<dbReference type="SUPFAM" id="SSF51197">
    <property type="entry name" value="Clavaminate synthase-like"/>
    <property type="match status" value="1"/>
</dbReference>
<dbReference type="Gene3D" id="2.60.120.620">
    <property type="entry name" value="q2cbj1_9rhob like domain"/>
    <property type="match status" value="1"/>
</dbReference>
<dbReference type="PANTHER" id="PTHR20883">
    <property type="entry name" value="PHYTANOYL-COA DIOXYGENASE DOMAIN CONTAINING 1"/>
    <property type="match status" value="1"/>
</dbReference>
<keyword evidence="3" id="KW-1185">Reference proteome</keyword>
<gene>
    <name evidence="2" type="ORF">HF685_13105</name>
</gene>
<keyword evidence="2" id="KW-0560">Oxidoreductase</keyword>
<proteinExistence type="predicted"/>
<dbReference type="Proteomes" id="UP000501600">
    <property type="component" value="Chromosome"/>
</dbReference>